<evidence type="ECO:0000313" key="8">
    <source>
        <dbReference type="Proteomes" id="UP000694420"/>
    </source>
</evidence>
<feature type="domain" description="Kazal-like" evidence="6">
    <location>
        <begin position="1"/>
        <end position="60"/>
    </location>
</feature>
<name>A0A8C6Z102_NOTPE</name>
<keyword evidence="4" id="KW-0722">Serine protease inhibitor</keyword>
<evidence type="ECO:0000256" key="5">
    <source>
        <dbReference type="ARBA" id="ARBA00023157"/>
    </source>
</evidence>
<dbReference type="GO" id="GO:0005576">
    <property type="term" value="C:extracellular region"/>
    <property type="evidence" value="ECO:0007669"/>
    <property type="project" value="UniProtKB-SubCell"/>
</dbReference>
<dbReference type="PROSITE" id="PS00282">
    <property type="entry name" value="KAZAL_1"/>
    <property type="match status" value="1"/>
</dbReference>
<accession>A0A8C6Z102</accession>
<dbReference type="Gene3D" id="3.30.60.30">
    <property type="match status" value="1"/>
</dbReference>
<dbReference type="PROSITE" id="PS51465">
    <property type="entry name" value="KAZAL_2"/>
    <property type="match status" value="1"/>
</dbReference>
<evidence type="ECO:0000256" key="1">
    <source>
        <dbReference type="ARBA" id="ARBA00004613"/>
    </source>
</evidence>
<dbReference type="GO" id="GO:0004867">
    <property type="term" value="F:serine-type endopeptidase inhibitor activity"/>
    <property type="evidence" value="ECO:0007669"/>
    <property type="project" value="UniProtKB-KW"/>
</dbReference>
<evidence type="ECO:0000313" key="7">
    <source>
        <dbReference type="Ensembl" id="ENSNPEP00000006539.1"/>
    </source>
</evidence>
<organism evidence="7 8">
    <name type="scientific">Nothoprocta perdicaria</name>
    <name type="common">Chilean tinamou</name>
    <name type="synonym">Crypturus perdicarius</name>
    <dbReference type="NCBI Taxonomy" id="30464"/>
    <lineage>
        <taxon>Eukaryota</taxon>
        <taxon>Metazoa</taxon>
        <taxon>Chordata</taxon>
        <taxon>Craniata</taxon>
        <taxon>Vertebrata</taxon>
        <taxon>Euteleostomi</taxon>
        <taxon>Archelosauria</taxon>
        <taxon>Archosauria</taxon>
        <taxon>Dinosauria</taxon>
        <taxon>Saurischia</taxon>
        <taxon>Theropoda</taxon>
        <taxon>Coelurosauria</taxon>
        <taxon>Aves</taxon>
        <taxon>Palaeognathae</taxon>
        <taxon>Tinamiformes</taxon>
        <taxon>Tinamidae</taxon>
        <taxon>Nothoprocta</taxon>
    </lineage>
</organism>
<evidence type="ECO:0000256" key="2">
    <source>
        <dbReference type="ARBA" id="ARBA00022525"/>
    </source>
</evidence>
<dbReference type="InterPro" id="IPR002350">
    <property type="entry name" value="Kazal_dom"/>
</dbReference>
<evidence type="ECO:0000256" key="3">
    <source>
        <dbReference type="ARBA" id="ARBA00022690"/>
    </source>
</evidence>
<dbReference type="Proteomes" id="UP000694420">
    <property type="component" value="Unplaced"/>
</dbReference>
<keyword evidence="5" id="KW-1015">Disulfide bond</keyword>
<dbReference type="PANTHER" id="PTHR21312">
    <property type="entry name" value="SERINE PROTEASE INHIBITOR"/>
    <property type="match status" value="1"/>
</dbReference>
<reference evidence="7" key="1">
    <citation type="submission" date="2025-08" db="UniProtKB">
        <authorList>
            <consortium name="Ensembl"/>
        </authorList>
    </citation>
    <scope>IDENTIFICATION</scope>
</reference>
<dbReference type="AlphaFoldDB" id="A0A8C6Z102"/>
<evidence type="ECO:0000256" key="4">
    <source>
        <dbReference type="ARBA" id="ARBA00022900"/>
    </source>
</evidence>
<keyword evidence="2" id="KW-0964">Secreted</keyword>
<dbReference type="PRINTS" id="PR00290">
    <property type="entry name" value="KAZALINHBTR"/>
</dbReference>
<keyword evidence="3" id="KW-0646">Protease inhibitor</keyword>
<evidence type="ECO:0000259" key="6">
    <source>
        <dbReference type="PROSITE" id="PS51465"/>
    </source>
</evidence>
<sequence>LQQASCRRYWLSPYRELACPKTYDPVCGTDGITYDNECLLCREIWRYKAVEKKHDGKCVQV</sequence>
<keyword evidence="8" id="KW-1185">Reference proteome</keyword>
<reference evidence="7" key="2">
    <citation type="submission" date="2025-09" db="UniProtKB">
        <authorList>
            <consortium name="Ensembl"/>
        </authorList>
    </citation>
    <scope>IDENTIFICATION</scope>
</reference>
<protein>
    <recommendedName>
        <fullName evidence="6">Kazal-like domain-containing protein</fullName>
    </recommendedName>
</protein>
<dbReference type="SMART" id="SM00280">
    <property type="entry name" value="KAZAL"/>
    <property type="match status" value="1"/>
</dbReference>
<dbReference type="InterPro" id="IPR036058">
    <property type="entry name" value="Kazal_dom_sf"/>
</dbReference>
<dbReference type="PANTHER" id="PTHR21312:SF28">
    <property type="entry name" value="OVOINHIBITOR-RELATED"/>
    <property type="match status" value="1"/>
</dbReference>
<comment type="subcellular location">
    <subcellularLocation>
        <location evidence="1">Secreted</location>
    </subcellularLocation>
</comment>
<proteinExistence type="predicted"/>
<dbReference type="InterPro" id="IPR001239">
    <property type="entry name" value="Prot_inh_Kazal-m"/>
</dbReference>
<dbReference type="Ensembl" id="ENSNPET00000006700.1">
    <property type="protein sequence ID" value="ENSNPEP00000006539.1"/>
    <property type="gene ID" value="ENSNPEG00000004946.1"/>
</dbReference>
<dbReference type="Pfam" id="PF00050">
    <property type="entry name" value="Kazal_1"/>
    <property type="match status" value="1"/>
</dbReference>
<dbReference type="SUPFAM" id="SSF100895">
    <property type="entry name" value="Kazal-type serine protease inhibitors"/>
    <property type="match status" value="1"/>
</dbReference>